<keyword evidence="2" id="KW-1133">Transmembrane helix</keyword>
<organism evidence="3 4">
    <name type="scientific">Paraburkholderia kururiensis</name>
    <dbReference type="NCBI Taxonomy" id="984307"/>
    <lineage>
        <taxon>Bacteria</taxon>
        <taxon>Pseudomonadati</taxon>
        <taxon>Pseudomonadota</taxon>
        <taxon>Betaproteobacteria</taxon>
        <taxon>Burkholderiales</taxon>
        <taxon>Burkholderiaceae</taxon>
        <taxon>Paraburkholderia</taxon>
    </lineage>
</organism>
<dbReference type="PROSITE" id="PS51257">
    <property type="entry name" value="PROKAR_LIPOPROTEIN"/>
    <property type="match status" value="1"/>
</dbReference>
<reference evidence="3 4" key="1">
    <citation type="submission" date="2023-12" db="EMBL/GenBank/DDBJ databases">
        <title>Genome sequencing and assembly of bacterial species from a model synthetic community.</title>
        <authorList>
            <person name="Hogle S.L."/>
        </authorList>
    </citation>
    <scope>NUCLEOTIDE SEQUENCE [LARGE SCALE GENOMIC DNA]</scope>
    <source>
        <strain evidence="3 4">HAMBI 2494</strain>
    </source>
</reference>
<gene>
    <name evidence="3" type="ORF">U0042_13000</name>
</gene>
<feature type="transmembrane region" description="Helical" evidence="2">
    <location>
        <begin position="145"/>
        <end position="165"/>
    </location>
</feature>
<feature type="transmembrane region" description="Helical" evidence="2">
    <location>
        <begin position="321"/>
        <end position="339"/>
    </location>
</feature>
<keyword evidence="2" id="KW-0812">Transmembrane</keyword>
<sequence>MNDRDHSFLSWFGVAGAVGLAACALVRGAHRDDDATDDGRSPTARSSARGSVRPTARHTSPSAVPTRRDSDGTLVHEHIHAARTFNRGSALLAWAALTDSGIEHYRGSFENRAMYAPLVAGALALAAGAHGGTDRTPGLHGLRHAAYRLAATVGVVGTGFHLYNVTKRPGQLSWHNLFYGAPLGAPMALLLSGVLGAVGERLRDEPAEDPQLFGMPAGKALALVSAVGLAGTLGEVALLHFRGSFQHRAMYAPIVVAPVSAALLARAALSAPRERWWTRLWLRVTTALGVIGVGFHARGIARYQGGWRAWTQNVLNGPPLPAPPSFTALALAGLAALRLRSTEK</sequence>
<evidence type="ECO:0000313" key="3">
    <source>
        <dbReference type="EMBL" id="WQD80515.1"/>
    </source>
</evidence>
<evidence type="ECO:0000256" key="1">
    <source>
        <dbReference type="SAM" id="MobiDB-lite"/>
    </source>
</evidence>
<proteinExistence type="predicted"/>
<feature type="transmembrane region" description="Helical" evidence="2">
    <location>
        <begin position="249"/>
        <end position="268"/>
    </location>
</feature>
<dbReference type="Proteomes" id="UP001325479">
    <property type="component" value="Chromosome"/>
</dbReference>
<name>A0ABZ0WTE8_9BURK</name>
<evidence type="ECO:0000313" key="4">
    <source>
        <dbReference type="Proteomes" id="UP001325479"/>
    </source>
</evidence>
<keyword evidence="2" id="KW-0472">Membrane</keyword>
<feature type="transmembrane region" description="Helical" evidence="2">
    <location>
        <begin position="177"/>
        <end position="199"/>
    </location>
</feature>
<keyword evidence="4" id="KW-1185">Reference proteome</keyword>
<dbReference type="EMBL" id="CP139965">
    <property type="protein sequence ID" value="WQD80515.1"/>
    <property type="molecule type" value="Genomic_DNA"/>
</dbReference>
<feature type="compositionally biased region" description="Basic and acidic residues" evidence="1">
    <location>
        <begin position="31"/>
        <end position="40"/>
    </location>
</feature>
<accession>A0ABZ0WTE8</accession>
<dbReference type="RefSeq" id="WP_114811122.1">
    <property type="nucleotide sequence ID" value="NZ_CP139965.1"/>
</dbReference>
<feature type="transmembrane region" description="Helical" evidence="2">
    <location>
        <begin position="280"/>
        <end position="301"/>
    </location>
</feature>
<protein>
    <submittedName>
        <fullName evidence="3">Uncharacterized protein</fullName>
    </submittedName>
</protein>
<feature type="transmembrane region" description="Helical" evidence="2">
    <location>
        <begin position="114"/>
        <end position="133"/>
    </location>
</feature>
<evidence type="ECO:0000256" key="2">
    <source>
        <dbReference type="SAM" id="Phobius"/>
    </source>
</evidence>
<feature type="transmembrane region" description="Helical" evidence="2">
    <location>
        <begin position="220"/>
        <end position="243"/>
    </location>
</feature>
<feature type="region of interest" description="Disordered" evidence="1">
    <location>
        <begin position="31"/>
        <end position="71"/>
    </location>
</feature>